<name>A0ABR1DLR2_NECAM</name>
<evidence type="ECO:0000313" key="1">
    <source>
        <dbReference type="EMBL" id="KAK6751158.1"/>
    </source>
</evidence>
<sequence>MIFSEEDFRLAGEMKKPRGSENGEPRTITNWDLFATLGGSWEDSAMDSIDEEYDRLVEKLHVCKRKAQRFKTMRRLSPETPELMRQREAARAAGNQELASELARLCREAIKEYLKERRAEVLVEATRWERAFATPVENSPIEGRRELLSGEPEGNNHFVEKGNEKIIHDFYSLR</sequence>
<organism evidence="1 2">
    <name type="scientific">Necator americanus</name>
    <name type="common">Human hookworm</name>
    <dbReference type="NCBI Taxonomy" id="51031"/>
    <lineage>
        <taxon>Eukaryota</taxon>
        <taxon>Metazoa</taxon>
        <taxon>Ecdysozoa</taxon>
        <taxon>Nematoda</taxon>
        <taxon>Chromadorea</taxon>
        <taxon>Rhabditida</taxon>
        <taxon>Rhabditina</taxon>
        <taxon>Rhabditomorpha</taxon>
        <taxon>Strongyloidea</taxon>
        <taxon>Ancylostomatidae</taxon>
        <taxon>Bunostominae</taxon>
        <taxon>Necator</taxon>
    </lineage>
</organism>
<accession>A0ABR1DLR2</accession>
<proteinExistence type="predicted"/>
<dbReference type="EMBL" id="JAVFWL010000004">
    <property type="protein sequence ID" value="KAK6751158.1"/>
    <property type="molecule type" value="Genomic_DNA"/>
</dbReference>
<evidence type="ECO:0000313" key="2">
    <source>
        <dbReference type="Proteomes" id="UP001303046"/>
    </source>
</evidence>
<dbReference type="Proteomes" id="UP001303046">
    <property type="component" value="Unassembled WGS sequence"/>
</dbReference>
<reference evidence="1 2" key="1">
    <citation type="submission" date="2023-08" db="EMBL/GenBank/DDBJ databases">
        <title>A Necator americanus chromosomal reference genome.</title>
        <authorList>
            <person name="Ilik V."/>
            <person name="Petrzelkova K.J."/>
            <person name="Pardy F."/>
            <person name="Fuh T."/>
            <person name="Niatou-Singa F.S."/>
            <person name="Gouil Q."/>
            <person name="Baker L."/>
            <person name="Ritchie M.E."/>
            <person name="Jex A.R."/>
            <person name="Gazzola D."/>
            <person name="Li H."/>
            <person name="Toshio Fujiwara R."/>
            <person name="Zhan B."/>
            <person name="Aroian R.V."/>
            <person name="Pafco B."/>
            <person name="Schwarz E.M."/>
        </authorList>
    </citation>
    <scope>NUCLEOTIDE SEQUENCE [LARGE SCALE GENOMIC DNA]</scope>
    <source>
        <strain evidence="1 2">Aroian</strain>
        <tissue evidence="1">Whole animal</tissue>
    </source>
</reference>
<protein>
    <submittedName>
        <fullName evidence="1">Uncharacterized protein</fullName>
    </submittedName>
</protein>
<gene>
    <name evidence="1" type="primary">Necator_chrIV.g16166</name>
    <name evidence="1" type="ORF">RB195_002870</name>
</gene>
<keyword evidence="2" id="KW-1185">Reference proteome</keyword>
<comment type="caution">
    <text evidence="1">The sequence shown here is derived from an EMBL/GenBank/DDBJ whole genome shotgun (WGS) entry which is preliminary data.</text>
</comment>